<dbReference type="EMBL" id="AAFI02000003">
    <property type="protein sequence ID" value="EAL73648.1"/>
    <property type="molecule type" value="Genomic_DNA"/>
</dbReference>
<dbReference type="RefSeq" id="XP_647412.1">
    <property type="nucleotide sequence ID" value="XM_642320.1"/>
</dbReference>
<evidence type="ECO:0000256" key="1">
    <source>
        <dbReference type="SAM" id="MobiDB-lite"/>
    </source>
</evidence>
<dbReference type="OMA" id="NNECIEW"/>
<dbReference type="eggNOG" id="ENOG502RI43">
    <property type="taxonomic scope" value="Eukaryota"/>
</dbReference>
<feature type="region of interest" description="Disordered" evidence="1">
    <location>
        <begin position="47"/>
        <end position="76"/>
    </location>
</feature>
<evidence type="ECO:0000313" key="3">
    <source>
        <dbReference type="Proteomes" id="UP000002195"/>
    </source>
</evidence>
<organism evidence="2 3">
    <name type="scientific">Dictyostelium discoideum</name>
    <name type="common">Social amoeba</name>
    <dbReference type="NCBI Taxonomy" id="44689"/>
    <lineage>
        <taxon>Eukaryota</taxon>
        <taxon>Amoebozoa</taxon>
        <taxon>Evosea</taxon>
        <taxon>Eumycetozoa</taxon>
        <taxon>Dictyostelia</taxon>
        <taxon>Dictyosteliales</taxon>
        <taxon>Dictyosteliaceae</taxon>
        <taxon>Dictyostelium</taxon>
    </lineage>
</organism>
<name>Q55FX1_DICDI</name>
<dbReference type="FunCoup" id="Q55FX1">
    <property type="interactions" value="161"/>
</dbReference>
<dbReference type="AlphaFoldDB" id="Q55FX1"/>
<dbReference type="GeneID" id="8616219"/>
<gene>
    <name evidence="2" type="ORF">DDB_G0268390</name>
</gene>
<dbReference type="PaxDb" id="44689-DDB0202185"/>
<dbReference type="KEGG" id="ddi:DDB_G0268390"/>
<reference evidence="2 3" key="1">
    <citation type="journal article" date="2005" name="Nature">
        <title>The genome of the social amoeba Dictyostelium discoideum.</title>
        <authorList>
            <consortium name="The Dictyostelium discoideum Sequencing Consortium"/>
            <person name="Eichinger L."/>
            <person name="Pachebat J.A."/>
            <person name="Glockner G."/>
            <person name="Rajandream M.A."/>
            <person name="Sucgang R."/>
            <person name="Berriman M."/>
            <person name="Song J."/>
            <person name="Olsen R."/>
            <person name="Szafranski K."/>
            <person name="Xu Q."/>
            <person name="Tunggal B."/>
            <person name="Kummerfeld S."/>
            <person name="Madera M."/>
            <person name="Konfortov B.A."/>
            <person name="Rivero F."/>
            <person name="Bankier A.T."/>
            <person name="Lehmann R."/>
            <person name="Hamlin N."/>
            <person name="Davies R."/>
            <person name="Gaudet P."/>
            <person name="Fey P."/>
            <person name="Pilcher K."/>
            <person name="Chen G."/>
            <person name="Saunders D."/>
            <person name="Sodergren E."/>
            <person name="Davis P."/>
            <person name="Kerhornou A."/>
            <person name="Nie X."/>
            <person name="Hall N."/>
            <person name="Anjard C."/>
            <person name="Hemphill L."/>
            <person name="Bason N."/>
            <person name="Farbrother P."/>
            <person name="Desany B."/>
            <person name="Just E."/>
            <person name="Morio T."/>
            <person name="Rost R."/>
            <person name="Churcher C."/>
            <person name="Cooper J."/>
            <person name="Haydock S."/>
            <person name="van Driessche N."/>
            <person name="Cronin A."/>
            <person name="Goodhead I."/>
            <person name="Muzny D."/>
            <person name="Mourier T."/>
            <person name="Pain A."/>
            <person name="Lu M."/>
            <person name="Harper D."/>
            <person name="Lindsay R."/>
            <person name="Hauser H."/>
            <person name="James K."/>
            <person name="Quiles M."/>
            <person name="Madan Babu M."/>
            <person name="Saito T."/>
            <person name="Buchrieser C."/>
            <person name="Wardroper A."/>
            <person name="Felder M."/>
            <person name="Thangavelu M."/>
            <person name="Johnson D."/>
            <person name="Knights A."/>
            <person name="Loulseged H."/>
            <person name="Mungall K."/>
            <person name="Oliver K."/>
            <person name="Price C."/>
            <person name="Quail M.A."/>
            <person name="Urushihara H."/>
            <person name="Hernandez J."/>
            <person name="Rabbinowitsch E."/>
            <person name="Steffen D."/>
            <person name="Sanders M."/>
            <person name="Ma J."/>
            <person name="Kohara Y."/>
            <person name="Sharp S."/>
            <person name="Simmonds M."/>
            <person name="Spiegler S."/>
            <person name="Tivey A."/>
            <person name="Sugano S."/>
            <person name="White B."/>
            <person name="Walker D."/>
            <person name="Woodward J."/>
            <person name="Winckler T."/>
            <person name="Tanaka Y."/>
            <person name="Shaulsky G."/>
            <person name="Schleicher M."/>
            <person name="Weinstock G."/>
            <person name="Rosenthal A."/>
            <person name="Cox E.C."/>
            <person name="Chisholm R.L."/>
            <person name="Gibbs R."/>
            <person name="Loomis W.F."/>
            <person name="Platzer M."/>
            <person name="Kay R.R."/>
            <person name="Williams J."/>
            <person name="Dear P.H."/>
            <person name="Noegel A.A."/>
            <person name="Barrell B."/>
            <person name="Kuspa A."/>
        </authorList>
    </citation>
    <scope>NUCLEOTIDE SEQUENCE [LARGE SCALE GENOMIC DNA]</scope>
    <source>
        <strain evidence="2 3">AX4</strain>
    </source>
</reference>
<keyword evidence="3" id="KW-1185">Reference proteome</keyword>
<dbReference type="PANTHER" id="PTHR39532:SF3">
    <property type="entry name" value="F-BOX DOMAIN-CONTAINING PROTEIN"/>
    <property type="match status" value="1"/>
</dbReference>
<dbReference type="HOGENOM" id="CLU_726517_0_0_1"/>
<proteinExistence type="predicted"/>
<feature type="compositionally biased region" description="Low complexity" evidence="1">
    <location>
        <begin position="49"/>
        <end position="73"/>
    </location>
</feature>
<dbReference type="Proteomes" id="UP000002195">
    <property type="component" value="Unassembled WGS sequence"/>
</dbReference>
<accession>Q55FX1</accession>
<dbReference type="PANTHER" id="PTHR39532">
    <property type="entry name" value="F-BOX DOMAIN-CONTAINING PROTEIN-RELATED"/>
    <property type="match status" value="1"/>
</dbReference>
<evidence type="ECO:0000313" key="2">
    <source>
        <dbReference type="EMBL" id="EAL73648.1"/>
    </source>
</evidence>
<dbReference type="VEuPathDB" id="AmoebaDB:DDB_G0268390"/>
<dbReference type="InParanoid" id="Q55FX1"/>
<protein>
    <recommendedName>
        <fullName evidence="4">F-box domain-containing protein</fullName>
    </recommendedName>
</protein>
<comment type="caution">
    <text evidence="2">The sequence shown here is derived from an EMBL/GenBank/DDBJ whole genome shotgun (WGS) entry which is preliminary data.</text>
</comment>
<sequence length="381" mass="44461">MIRFKNWFKNLYENDMDRLERILATMKTRSVLTKHYEIDTLHSIAYGENNNKNNNNNNNNNNSSINNKNNSHNCSEDSSVHLQMKNFYLPDIIINEIVRNYLFEDERMDDGFIKNDNLLLLALVSKQFFKVLLKILNILNNECIEWKACIYLNNKEFNIYRNSFFHFNYELVKSIPYSSSREYLELLFSRVQSFYIKTDEHDIESYDGLSRDLEFPEYRCGVDIRKYHDDYDTYKEGIVSSGYLISLPPMMQSLQSLSIHSFYGYSSNYENFLKDILIKNFKTTKLDNGGDGGDGSCGGGCGGCGGIKNFSIHFCNDWKGEPDYDLSFIVDILKNHSNTLEKVIFNCLDAYNIGSVHFEDIILTINKQSKNKIDWKIVDRV</sequence>
<evidence type="ECO:0008006" key="4">
    <source>
        <dbReference type="Google" id="ProtNLM"/>
    </source>
</evidence>